<dbReference type="EMBL" id="JAEHOD010000001">
    <property type="protein sequence ID" value="KAG2454624.1"/>
    <property type="molecule type" value="Genomic_DNA"/>
</dbReference>
<organism evidence="12 13">
    <name type="scientific">Chlamydomonas schloesseri</name>
    <dbReference type="NCBI Taxonomy" id="2026947"/>
    <lineage>
        <taxon>Eukaryota</taxon>
        <taxon>Viridiplantae</taxon>
        <taxon>Chlorophyta</taxon>
        <taxon>core chlorophytes</taxon>
        <taxon>Chlorophyceae</taxon>
        <taxon>CS clade</taxon>
        <taxon>Chlamydomonadales</taxon>
        <taxon>Chlamydomonadaceae</taxon>
        <taxon>Chlamydomonas</taxon>
    </lineage>
</organism>
<dbReference type="PANTHER" id="PTHR31646:SF1">
    <property type="entry name" value="ALPHA-1,2-MANNOSYLTRANSFERASE MNN2"/>
    <property type="match status" value="1"/>
</dbReference>
<keyword evidence="7" id="KW-1133">Transmembrane helix</keyword>
<evidence type="ECO:0000313" key="13">
    <source>
        <dbReference type="Proteomes" id="UP000613740"/>
    </source>
</evidence>
<keyword evidence="8" id="KW-0333">Golgi apparatus</keyword>
<evidence type="ECO:0000256" key="3">
    <source>
        <dbReference type="ARBA" id="ARBA00009105"/>
    </source>
</evidence>
<evidence type="ECO:0000256" key="5">
    <source>
        <dbReference type="ARBA" id="ARBA00022692"/>
    </source>
</evidence>
<feature type="compositionally biased region" description="Gly residues" evidence="11">
    <location>
        <begin position="92"/>
        <end position="104"/>
    </location>
</feature>
<evidence type="ECO:0000256" key="9">
    <source>
        <dbReference type="ARBA" id="ARBA00023136"/>
    </source>
</evidence>
<gene>
    <name evidence="12" type="ORF">HYH02_000465</name>
</gene>
<keyword evidence="6" id="KW-0735">Signal-anchor</keyword>
<feature type="compositionally biased region" description="Low complexity" evidence="11">
    <location>
        <begin position="182"/>
        <end position="195"/>
    </location>
</feature>
<dbReference type="SUPFAM" id="SSF53448">
    <property type="entry name" value="Nucleotide-diphospho-sugar transferases"/>
    <property type="match status" value="1"/>
</dbReference>
<feature type="region of interest" description="Disordered" evidence="11">
    <location>
        <begin position="182"/>
        <end position="201"/>
    </location>
</feature>
<accession>A0A835WWB1</accession>
<evidence type="ECO:0000256" key="11">
    <source>
        <dbReference type="SAM" id="MobiDB-lite"/>
    </source>
</evidence>
<feature type="compositionally biased region" description="Low complexity" evidence="11">
    <location>
        <begin position="77"/>
        <end position="91"/>
    </location>
</feature>
<name>A0A835WWB1_9CHLO</name>
<dbReference type="InterPro" id="IPR022751">
    <property type="entry name" value="Alpha_mannosyltransferase"/>
</dbReference>
<evidence type="ECO:0000256" key="2">
    <source>
        <dbReference type="ARBA" id="ARBA00004606"/>
    </source>
</evidence>
<dbReference type="GO" id="GO:0000026">
    <property type="term" value="F:alpha-1,2-mannosyltransferase activity"/>
    <property type="evidence" value="ECO:0007669"/>
    <property type="project" value="TreeGrafter"/>
</dbReference>
<evidence type="ECO:0000256" key="8">
    <source>
        <dbReference type="ARBA" id="ARBA00023034"/>
    </source>
</evidence>
<dbReference type="AlphaFoldDB" id="A0A835WWB1"/>
<evidence type="ECO:0000256" key="7">
    <source>
        <dbReference type="ARBA" id="ARBA00022989"/>
    </source>
</evidence>
<comment type="caution">
    <text evidence="12">The sequence shown here is derived from an EMBL/GenBank/DDBJ whole genome shotgun (WGS) entry which is preliminary data.</text>
</comment>
<sequence>MSQLDAASRDIWASFSSLAARHAPAPGVRVPEPRSSKVDWVLEGRAMDARSVQALADTFAGLLADLPPYPGGGDGSGSSADSGASGSSSSGSSGGRGSGSGGGGGGGVFSGRGVVMVGGTLRYLVPAWVSLHVLRRSGCRLPVEVWFPAAEYPTPELEAALAALGATARRLELQVDPMGAVQGSGAGSSSSSSGSSGAGAGAGAGGAGATAAAVAAALAQVPGAPASPGYGYKVAALLMSRFREVLFLDSDNAVLRDPTYLFHSAAYRDTGALLWPDWWSATAAKEAPRILNVSASRLPHNTFESGQMVLDKARHWRGLLAAAYMNIHGRLFWELLHCYVGKGDKETFAYGMLAAREPYWVSPIPAGSVGVEQEVCLKEGRGPPRCRRQFLGNTMLQYDPDGVPLFMHANYYKWKLELPQHFDADWHRRWQVVQPGRRPVAEVLYGNATAAGAGYDMERFIYDALTALRCAPWLPRYLAARQALGETEGVDLQGFHPLPFYTNIRDFYWRGWRGTIAPLAWPPLGPRDFLIGWYFSGPRWWVRGVWRRGCVLRRRWLPLRPGWLQCKELLREEAALRWHDARRRWATQHRGREGGAGAHA</sequence>
<evidence type="ECO:0000256" key="1">
    <source>
        <dbReference type="ARBA" id="ARBA00004394"/>
    </source>
</evidence>
<dbReference type="PANTHER" id="PTHR31646">
    <property type="entry name" value="ALPHA-1,2-MANNOSYLTRANSFERASE MNN2"/>
    <property type="match status" value="1"/>
</dbReference>
<dbReference type="InterPro" id="IPR029044">
    <property type="entry name" value="Nucleotide-diphossugar_trans"/>
</dbReference>
<dbReference type="OrthoDB" id="534101at2759"/>
<comment type="similarity">
    <text evidence="3">Belongs to the MNN1/MNT family.</text>
</comment>
<dbReference type="GO" id="GO:0000139">
    <property type="term" value="C:Golgi membrane"/>
    <property type="evidence" value="ECO:0007669"/>
    <property type="project" value="UniProtKB-SubCell"/>
</dbReference>
<keyword evidence="5" id="KW-0812">Transmembrane</keyword>
<dbReference type="GO" id="GO:0046354">
    <property type="term" value="P:mannan biosynthetic process"/>
    <property type="evidence" value="ECO:0007669"/>
    <property type="project" value="TreeGrafter"/>
</dbReference>
<keyword evidence="9" id="KW-0472">Membrane</keyword>
<evidence type="ECO:0000313" key="12">
    <source>
        <dbReference type="EMBL" id="KAG2454624.1"/>
    </source>
</evidence>
<comment type="subcellular location">
    <subcellularLocation>
        <location evidence="10">Endomembrane system</location>
        <topology evidence="10">Single-pass membrane protein</topology>
    </subcellularLocation>
    <subcellularLocation>
        <location evidence="1">Golgi apparatus membrane</location>
    </subcellularLocation>
    <subcellularLocation>
        <location evidence="2">Membrane</location>
        <topology evidence="2">Single-pass type II membrane protein</topology>
    </subcellularLocation>
</comment>
<proteinExistence type="inferred from homology"/>
<protein>
    <submittedName>
        <fullName evidence="12">Uncharacterized protein</fullName>
    </submittedName>
</protein>
<dbReference type="Proteomes" id="UP000613740">
    <property type="component" value="Unassembled WGS sequence"/>
</dbReference>
<keyword evidence="4" id="KW-0808">Transferase</keyword>
<keyword evidence="13" id="KW-1185">Reference proteome</keyword>
<reference evidence="12" key="1">
    <citation type="journal article" date="2020" name="bioRxiv">
        <title>Comparative genomics of Chlamydomonas.</title>
        <authorList>
            <person name="Craig R.J."/>
            <person name="Hasan A.R."/>
            <person name="Ness R.W."/>
            <person name="Keightley P.D."/>
        </authorList>
    </citation>
    <scope>NUCLEOTIDE SEQUENCE</scope>
    <source>
        <strain evidence="12">CCAP 11/173</strain>
    </source>
</reference>
<feature type="region of interest" description="Disordered" evidence="11">
    <location>
        <begin position="70"/>
        <end position="104"/>
    </location>
</feature>
<dbReference type="Pfam" id="PF11051">
    <property type="entry name" value="Mannosyl_trans3"/>
    <property type="match status" value="2"/>
</dbReference>
<evidence type="ECO:0000256" key="10">
    <source>
        <dbReference type="ARBA" id="ARBA00037847"/>
    </source>
</evidence>
<evidence type="ECO:0000256" key="4">
    <source>
        <dbReference type="ARBA" id="ARBA00022679"/>
    </source>
</evidence>
<evidence type="ECO:0000256" key="6">
    <source>
        <dbReference type="ARBA" id="ARBA00022968"/>
    </source>
</evidence>